<dbReference type="EMBL" id="JBHSEU010000004">
    <property type="protein sequence ID" value="MFC4537547.1"/>
    <property type="molecule type" value="Genomic_DNA"/>
</dbReference>
<protein>
    <submittedName>
        <fullName evidence="1">DUF3465 domain-containing protein</fullName>
    </submittedName>
</protein>
<dbReference type="Pfam" id="PF11948">
    <property type="entry name" value="DUF3465"/>
    <property type="match status" value="1"/>
</dbReference>
<evidence type="ECO:0000313" key="2">
    <source>
        <dbReference type="Proteomes" id="UP001596030"/>
    </source>
</evidence>
<comment type="caution">
    <text evidence="1">The sequence shown here is derived from an EMBL/GenBank/DDBJ whole genome shotgun (WGS) entry which is preliminary data.</text>
</comment>
<name>A0ABV9CXU5_9GAMM</name>
<sequence>MRRRAVILGLTFAAVVLVLAGALAVLAPSVSAPSAGEGARSGVVTLREAYQQHHSGLQVEARGEVVRVLPDDDEGSRHQRFILRLASGQTVLIAHNIDLAPRLEGLQAGDTVGFFGEYEWNSKGGVVHWTHRDPGGDHPDGWLEYHGQRYW</sequence>
<proteinExistence type="predicted"/>
<evidence type="ECO:0000313" key="1">
    <source>
        <dbReference type="EMBL" id="MFC4537547.1"/>
    </source>
</evidence>
<dbReference type="InterPro" id="IPR021856">
    <property type="entry name" value="DUF3465"/>
</dbReference>
<organism evidence="1 2">
    <name type="scientific">Chromohalobacter sarecensis</name>
    <dbReference type="NCBI Taxonomy" id="245294"/>
    <lineage>
        <taxon>Bacteria</taxon>
        <taxon>Pseudomonadati</taxon>
        <taxon>Pseudomonadota</taxon>
        <taxon>Gammaproteobacteria</taxon>
        <taxon>Oceanospirillales</taxon>
        <taxon>Halomonadaceae</taxon>
        <taxon>Chromohalobacter</taxon>
    </lineage>
</organism>
<reference evidence="2" key="1">
    <citation type="journal article" date="2019" name="Int. J. Syst. Evol. Microbiol.">
        <title>The Global Catalogue of Microorganisms (GCM) 10K type strain sequencing project: providing services to taxonomists for standard genome sequencing and annotation.</title>
        <authorList>
            <consortium name="The Broad Institute Genomics Platform"/>
            <consortium name="The Broad Institute Genome Sequencing Center for Infectious Disease"/>
            <person name="Wu L."/>
            <person name="Ma J."/>
        </authorList>
    </citation>
    <scope>NUCLEOTIDE SEQUENCE [LARGE SCALE GENOMIC DNA]</scope>
    <source>
        <strain evidence="2">CGMCC 1.12121</strain>
    </source>
</reference>
<accession>A0ABV9CXU5</accession>
<keyword evidence="2" id="KW-1185">Reference proteome</keyword>
<gene>
    <name evidence="1" type="ORF">ACFO0U_01960</name>
</gene>
<dbReference type="Proteomes" id="UP001596030">
    <property type="component" value="Unassembled WGS sequence"/>
</dbReference>
<dbReference type="RefSeq" id="WP_246974682.1">
    <property type="nucleotide sequence ID" value="NZ_JAKGAN010000006.1"/>
</dbReference>